<reference evidence="1 2" key="1">
    <citation type="submission" date="2019-05" db="EMBL/GenBank/DDBJ databases">
        <title>Another draft genome of Portunus trituberculatus and its Hox gene families provides insights of decapod evolution.</title>
        <authorList>
            <person name="Jeong J.-H."/>
            <person name="Song I."/>
            <person name="Kim S."/>
            <person name="Choi T."/>
            <person name="Kim D."/>
            <person name="Ryu S."/>
            <person name="Kim W."/>
        </authorList>
    </citation>
    <scope>NUCLEOTIDE SEQUENCE [LARGE SCALE GENOMIC DNA]</scope>
    <source>
        <tissue evidence="1">Muscle</tissue>
    </source>
</reference>
<sequence>MIDTRVDHRPILPVTTPYTSVLLETTEACLLPQTLEDKTENNEGEIKVICHAPTAIDDTEGLDCCLQQLWGVTNNSFLTPKETEETAALNSLLAPQHFRQVSSSSISSKWPVKNSDGAAPGSAGPRCVSTLVSVRVTLCERPV</sequence>
<evidence type="ECO:0000313" key="1">
    <source>
        <dbReference type="EMBL" id="MPD00067.1"/>
    </source>
</evidence>
<dbReference type="EMBL" id="VSRR010121202">
    <property type="protein sequence ID" value="MPD00067.1"/>
    <property type="molecule type" value="Genomic_DNA"/>
</dbReference>
<dbReference type="AlphaFoldDB" id="A0A5B7K0E2"/>
<comment type="caution">
    <text evidence="1">The sequence shown here is derived from an EMBL/GenBank/DDBJ whole genome shotgun (WGS) entry which is preliminary data.</text>
</comment>
<dbReference type="Proteomes" id="UP000324222">
    <property type="component" value="Unassembled WGS sequence"/>
</dbReference>
<evidence type="ECO:0000313" key="2">
    <source>
        <dbReference type="Proteomes" id="UP000324222"/>
    </source>
</evidence>
<name>A0A5B7K0E2_PORTR</name>
<protein>
    <submittedName>
        <fullName evidence="1">Uncharacterized protein</fullName>
    </submittedName>
</protein>
<keyword evidence="2" id="KW-1185">Reference proteome</keyword>
<proteinExistence type="predicted"/>
<accession>A0A5B7K0E2</accession>
<organism evidence="1 2">
    <name type="scientific">Portunus trituberculatus</name>
    <name type="common">Swimming crab</name>
    <name type="synonym">Neptunus trituberculatus</name>
    <dbReference type="NCBI Taxonomy" id="210409"/>
    <lineage>
        <taxon>Eukaryota</taxon>
        <taxon>Metazoa</taxon>
        <taxon>Ecdysozoa</taxon>
        <taxon>Arthropoda</taxon>
        <taxon>Crustacea</taxon>
        <taxon>Multicrustacea</taxon>
        <taxon>Malacostraca</taxon>
        <taxon>Eumalacostraca</taxon>
        <taxon>Eucarida</taxon>
        <taxon>Decapoda</taxon>
        <taxon>Pleocyemata</taxon>
        <taxon>Brachyura</taxon>
        <taxon>Eubrachyura</taxon>
        <taxon>Portunoidea</taxon>
        <taxon>Portunidae</taxon>
        <taxon>Portuninae</taxon>
        <taxon>Portunus</taxon>
    </lineage>
</organism>
<gene>
    <name evidence="1" type="ORF">E2C01_095515</name>
</gene>